<evidence type="ECO:0000256" key="10">
    <source>
        <dbReference type="RuleBase" id="RU004334"/>
    </source>
</evidence>
<dbReference type="InterPro" id="IPR050274">
    <property type="entry name" value="Nuclear_hormone_rcpt_NR2"/>
</dbReference>
<dbReference type="GO" id="GO:0043565">
    <property type="term" value="F:sequence-specific DNA binding"/>
    <property type="evidence" value="ECO:0007669"/>
    <property type="project" value="InterPro"/>
</dbReference>
<dbReference type="Pfam" id="PF00105">
    <property type="entry name" value="zf-C4"/>
    <property type="match status" value="1"/>
</dbReference>
<dbReference type="GO" id="GO:0008270">
    <property type="term" value="F:zinc ion binding"/>
    <property type="evidence" value="ECO:0007669"/>
    <property type="project" value="UniProtKB-KW"/>
</dbReference>
<evidence type="ECO:0000256" key="8">
    <source>
        <dbReference type="ARBA" id="ARBA00023170"/>
    </source>
</evidence>
<dbReference type="SMART" id="SM00399">
    <property type="entry name" value="ZnF_C4"/>
    <property type="match status" value="1"/>
</dbReference>
<keyword evidence="2 10" id="KW-0479">Metal-binding</keyword>
<keyword evidence="13" id="KW-1185">Reference proteome</keyword>
<dbReference type="InterPro" id="IPR000536">
    <property type="entry name" value="Nucl_hrmn_rcpt_lig-bd"/>
</dbReference>
<dbReference type="PROSITE" id="PS00031">
    <property type="entry name" value="NUCLEAR_REC_DBD_1"/>
    <property type="match status" value="1"/>
</dbReference>
<evidence type="ECO:0000259" key="11">
    <source>
        <dbReference type="PROSITE" id="PS51030"/>
    </source>
</evidence>
<keyword evidence="3 10" id="KW-0863">Zinc-finger</keyword>
<dbReference type="AlphaFoldDB" id="A0A915NUA5"/>
<keyword evidence="6 10" id="KW-0238">DNA-binding</keyword>
<evidence type="ECO:0000256" key="1">
    <source>
        <dbReference type="ARBA" id="ARBA00005993"/>
    </source>
</evidence>
<dbReference type="InterPro" id="IPR001628">
    <property type="entry name" value="Znf_hrmn_rcpt"/>
</dbReference>
<dbReference type="GO" id="GO:0003700">
    <property type="term" value="F:DNA-binding transcription factor activity"/>
    <property type="evidence" value="ECO:0007669"/>
    <property type="project" value="InterPro"/>
</dbReference>
<dbReference type="SUPFAM" id="SSF57716">
    <property type="entry name" value="Glucocorticoid receptor-like (DNA-binding domain)"/>
    <property type="match status" value="1"/>
</dbReference>
<dbReference type="Pfam" id="PF00104">
    <property type="entry name" value="Hormone_recep"/>
    <property type="match status" value="1"/>
</dbReference>
<evidence type="ECO:0000313" key="13">
    <source>
        <dbReference type="Proteomes" id="UP000887560"/>
    </source>
</evidence>
<evidence type="ECO:0000256" key="9">
    <source>
        <dbReference type="ARBA" id="ARBA00023242"/>
    </source>
</evidence>
<reference evidence="14" key="1">
    <citation type="submission" date="2022-11" db="UniProtKB">
        <authorList>
            <consortium name="WormBaseParasite"/>
        </authorList>
    </citation>
    <scope>IDENTIFICATION</scope>
</reference>
<evidence type="ECO:0000256" key="7">
    <source>
        <dbReference type="ARBA" id="ARBA00023163"/>
    </source>
</evidence>
<name>A0A915NUA5_9BILA</name>
<evidence type="ECO:0000256" key="5">
    <source>
        <dbReference type="ARBA" id="ARBA00023015"/>
    </source>
</evidence>
<dbReference type="PANTHER" id="PTHR24083">
    <property type="entry name" value="NUCLEAR HORMONE RECEPTOR"/>
    <property type="match status" value="1"/>
</dbReference>
<dbReference type="PROSITE" id="PS51030">
    <property type="entry name" value="NUCLEAR_REC_DBD_2"/>
    <property type="match status" value="1"/>
</dbReference>
<keyword evidence="4 10" id="KW-0862">Zinc</keyword>
<evidence type="ECO:0000259" key="12">
    <source>
        <dbReference type="PROSITE" id="PS51843"/>
    </source>
</evidence>
<dbReference type="SMART" id="SM00430">
    <property type="entry name" value="HOLI"/>
    <property type="match status" value="1"/>
</dbReference>
<dbReference type="PRINTS" id="PR00047">
    <property type="entry name" value="STROIDFINGER"/>
</dbReference>
<dbReference type="Gene3D" id="1.10.565.10">
    <property type="entry name" value="Retinoid X Receptor"/>
    <property type="match status" value="1"/>
</dbReference>
<comment type="subcellular location">
    <subcellularLocation>
        <location evidence="10">Nucleus</location>
    </subcellularLocation>
</comment>
<proteinExistence type="inferred from homology"/>
<evidence type="ECO:0000256" key="4">
    <source>
        <dbReference type="ARBA" id="ARBA00022833"/>
    </source>
</evidence>
<keyword evidence="9 10" id="KW-0539">Nucleus</keyword>
<feature type="domain" description="Nuclear receptor" evidence="11">
    <location>
        <begin position="59"/>
        <end position="131"/>
    </location>
</feature>
<evidence type="ECO:0000313" key="14">
    <source>
        <dbReference type="WBParaSite" id="scf7180000421707.g7638"/>
    </source>
</evidence>
<keyword evidence="7 10" id="KW-0804">Transcription</keyword>
<comment type="similarity">
    <text evidence="1 10">Belongs to the nuclear hormone receptor family.</text>
</comment>
<dbReference type="InterPro" id="IPR013088">
    <property type="entry name" value="Znf_NHR/GATA"/>
</dbReference>
<dbReference type="Gene3D" id="3.30.50.10">
    <property type="entry name" value="Erythroid Transcription Factor GATA-1, subunit A"/>
    <property type="match status" value="1"/>
</dbReference>
<dbReference type="GO" id="GO:0005634">
    <property type="term" value="C:nucleus"/>
    <property type="evidence" value="ECO:0007669"/>
    <property type="project" value="UniProtKB-SubCell"/>
</dbReference>
<dbReference type="PROSITE" id="PS51843">
    <property type="entry name" value="NR_LBD"/>
    <property type="match status" value="1"/>
</dbReference>
<accession>A0A915NUA5</accession>
<sequence>MSLASLSSFVHSYSPNNTSPNFQNNSANLNNNPQLIQESNQEEKIKGNLSEKRNPKSFFSDCAVCGQQARCHNFGVKCCHACRMFFRRSVLSLKEFKCKSGGKCQTRKEKCRSCRLDTCIKENLDISLIQFPESFNFKKMKDWLSKKRRELMPNNFVKPLNGQQNSMKNLHIISNKNVNIIENINNGSMPNTMPQLLPNIEKINVDIEMLLSTENKALKLRQSPNNLLLEYLFTKNLENLIESRTNVLDFIELFGMDGKQLNIDENLFKEGRNLPTIGNYQNLDFLLEIEIMKKLPIFDRIPFEDKICLFRSNIHRLVTLSNCFQSVQMGESSITYPNGLCPGDFCKNLFERIFNEDMKRYQVLRSRAFTDIITEFKTYNITKQEYVLLKTILFCNSIPENISQNSKNLLKLEAERYGQILIKYLQNLLGEFDGAMRHSKCLLFIGKIFEYNIQQNMFYKMVDEKIFNNNEGGNYGSLIHEIRAQKLDCTEFDANCQWLNGAFSQANNSTIALTWYRSVTPIDPNQLQMITGTNNPPNGSYAIVSTMNVDNQNTSQKALLISTKVTCQLGNGTISFKYWTSPFVILNLCTKKEEIALNRTSDCQQAPFSQGPGPAMFQIPAVNRTFRFLIEATNFVYANGQLSGGFAILDNLSYSGDYCTTTTATTTNTPVATNNNTNTTSNTTLVGGTTIQLTTIPTNG</sequence>
<organism evidence="13 14">
    <name type="scientific">Meloidogyne floridensis</name>
    <dbReference type="NCBI Taxonomy" id="298350"/>
    <lineage>
        <taxon>Eukaryota</taxon>
        <taxon>Metazoa</taxon>
        <taxon>Ecdysozoa</taxon>
        <taxon>Nematoda</taxon>
        <taxon>Chromadorea</taxon>
        <taxon>Rhabditida</taxon>
        <taxon>Tylenchina</taxon>
        <taxon>Tylenchomorpha</taxon>
        <taxon>Tylenchoidea</taxon>
        <taxon>Meloidogynidae</taxon>
        <taxon>Meloidogyninae</taxon>
        <taxon>Meloidogyne</taxon>
    </lineage>
</organism>
<evidence type="ECO:0000256" key="2">
    <source>
        <dbReference type="ARBA" id="ARBA00022723"/>
    </source>
</evidence>
<dbReference type="SUPFAM" id="SSF48508">
    <property type="entry name" value="Nuclear receptor ligand-binding domain"/>
    <property type="match status" value="1"/>
</dbReference>
<evidence type="ECO:0000256" key="6">
    <source>
        <dbReference type="ARBA" id="ARBA00023125"/>
    </source>
</evidence>
<keyword evidence="5 10" id="KW-0805">Transcription regulation</keyword>
<keyword evidence="8 10" id="KW-0675">Receptor</keyword>
<dbReference type="InterPro" id="IPR035500">
    <property type="entry name" value="NHR-like_dom_sf"/>
</dbReference>
<feature type="domain" description="NR LBD" evidence="12">
    <location>
        <begin position="236"/>
        <end position="481"/>
    </location>
</feature>
<dbReference type="WBParaSite" id="scf7180000421707.g7638">
    <property type="protein sequence ID" value="scf7180000421707.g7638"/>
    <property type="gene ID" value="scf7180000421707.g7638"/>
</dbReference>
<evidence type="ECO:0000256" key="3">
    <source>
        <dbReference type="ARBA" id="ARBA00022771"/>
    </source>
</evidence>
<protein>
    <submittedName>
        <fullName evidence="14">Nuclear receptor domain-containing protein</fullName>
    </submittedName>
</protein>
<dbReference type="Proteomes" id="UP000887560">
    <property type="component" value="Unplaced"/>
</dbReference>